<protein>
    <submittedName>
        <fullName evidence="1">Uncharacterized protein</fullName>
    </submittedName>
</protein>
<proteinExistence type="predicted"/>
<dbReference type="Proteomes" id="UP000461506">
    <property type="component" value="Unassembled WGS sequence"/>
</dbReference>
<name>A0A844DQ79_9FIRM</name>
<dbReference type="AlphaFoldDB" id="A0A844DQ79"/>
<gene>
    <name evidence="1" type="ORF">GKD95_00665</name>
</gene>
<comment type="caution">
    <text evidence="1">The sequence shown here is derived from an EMBL/GenBank/DDBJ whole genome shotgun (WGS) entry which is preliminary data.</text>
</comment>
<dbReference type="EMBL" id="WKQN01000001">
    <property type="protein sequence ID" value="MSC61881.1"/>
    <property type="molecule type" value="Genomic_DNA"/>
</dbReference>
<accession>A0A844DQ79</accession>
<evidence type="ECO:0000313" key="1">
    <source>
        <dbReference type="EMBL" id="MSC61881.1"/>
    </source>
</evidence>
<sequence length="72" mass="8185">MPTVELKNSEHYNDPTPYEAHKNIRKEEQLEAARMRTISALVSALKQVADLAGFEIVGRVVLMDKDSGRIFR</sequence>
<reference evidence="1 2" key="1">
    <citation type="journal article" date="2019" name="Nat. Med.">
        <title>A library of human gut bacterial isolates paired with longitudinal multiomics data enables mechanistic microbiome research.</title>
        <authorList>
            <person name="Poyet M."/>
            <person name="Groussin M."/>
            <person name="Gibbons S.M."/>
            <person name="Avila-Pacheco J."/>
            <person name="Jiang X."/>
            <person name="Kearney S.M."/>
            <person name="Perrotta A.R."/>
            <person name="Berdy B."/>
            <person name="Zhao S."/>
            <person name="Lieberman T.D."/>
            <person name="Swanson P.K."/>
            <person name="Smith M."/>
            <person name="Roesemann S."/>
            <person name="Alexander J.E."/>
            <person name="Rich S.A."/>
            <person name="Livny J."/>
            <person name="Vlamakis H."/>
            <person name="Clish C."/>
            <person name="Bullock K."/>
            <person name="Deik A."/>
            <person name="Scott J."/>
            <person name="Pierce K.A."/>
            <person name="Xavier R.J."/>
            <person name="Alm E.J."/>
        </authorList>
    </citation>
    <scope>NUCLEOTIDE SEQUENCE [LARGE SCALE GENOMIC DNA]</scope>
    <source>
        <strain evidence="1 2">BIOML-A1</strain>
    </source>
</reference>
<evidence type="ECO:0000313" key="2">
    <source>
        <dbReference type="Proteomes" id="UP000461506"/>
    </source>
</evidence>
<organism evidence="1 2">
    <name type="scientific">Faecalibacterium prausnitzii</name>
    <dbReference type="NCBI Taxonomy" id="853"/>
    <lineage>
        <taxon>Bacteria</taxon>
        <taxon>Bacillati</taxon>
        <taxon>Bacillota</taxon>
        <taxon>Clostridia</taxon>
        <taxon>Eubacteriales</taxon>
        <taxon>Oscillospiraceae</taxon>
        <taxon>Faecalibacterium</taxon>
    </lineage>
</organism>